<dbReference type="InterPro" id="IPR011990">
    <property type="entry name" value="TPR-like_helical_dom_sf"/>
</dbReference>
<dbReference type="Gene3D" id="1.25.40.10">
    <property type="entry name" value="Tetratricopeptide repeat domain"/>
    <property type="match status" value="1"/>
</dbReference>
<protein>
    <recommendedName>
        <fullName evidence="2">Clr5 domain-containing protein</fullName>
    </recommendedName>
</protein>
<accession>A0A9P9AK71</accession>
<evidence type="ECO:0000313" key="3">
    <source>
        <dbReference type="EMBL" id="KAH6876626.1"/>
    </source>
</evidence>
<evidence type="ECO:0000313" key="4">
    <source>
        <dbReference type="Proteomes" id="UP000777438"/>
    </source>
</evidence>
<feature type="region of interest" description="Disordered" evidence="1">
    <location>
        <begin position="39"/>
        <end position="100"/>
    </location>
</feature>
<evidence type="ECO:0000259" key="2">
    <source>
        <dbReference type="Pfam" id="PF14420"/>
    </source>
</evidence>
<dbReference type="EMBL" id="JAGPYM010000034">
    <property type="protein sequence ID" value="KAH6876626.1"/>
    <property type="molecule type" value="Genomic_DNA"/>
</dbReference>
<dbReference type="PANTHER" id="PTHR38788:SF3">
    <property type="entry name" value="CLR5 DOMAIN-CONTAINING PROTEIN"/>
    <property type="match status" value="1"/>
</dbReference>
<comment type="caution">
    <text evidence="3">The sequence shown here is derived from an EMBL/GenBank/DDBJ whole genome shotgun (WGS) entry which is preliminary data.</text>
</comment>
<feature type="compositionally biased region" description="Low complexity" evidence="1">
    <location>
        <begin position="66"/>
        <end position="76"/>
    </location>
</feature>
<reference evidence="3 4" key="1">
    <citation type="journal article" date="2021" name="Nat. Commun.">
        <title>Genetic determinants of endophytism in the Arabidopsis root mycobiome.</title>
        <authorList>
            <person name="Mesny F."/>
            <person name="Miyauchi S."/>
            <person name="Thiergart T."/>
            <person name="Pickel B."/>
            <person name="Atanasova L."/>
            <person name="Karlsson M."/>
            <person name="Huettel B."/>
            <person name="Barry K.W."/>
            <person name="Haridas S."/>
            <person name="Chen C."/>
            <person name="Bauer D."/>
            <person name="Andreopoulos W."/>
            <person name="Pangilinan J."/>
            <person name="LaButti K."/>
            <person name="Riley R."/>
            <person name="Lipzen A."/>
            <person name="Clum A."/>
            <person name="Drula E."/>
            <person name="Henrissat B."/>
            <person name="Kohler A."/>
            <person name="Grigoriev I.V."/>
            <person name="Martin F.M."/>
            <person name="Hacquard S."/>
        </authorList>
    </citation>
    <scope>NUCLEOTIDE SEQUENCE [LARGE SCALE GENOMIC DNA]</scope>
    <source>
        <strain evidence="3 4">MPI-CAGE-CH-0241</strain>
    </source>
</reference>
<dbReference type="InterPro" id="IPR025676">
    <property type="entry name" value="Clr5_dom"/>
</dbReference>
<dbReference type="OrthoDB" id="194358at2759"/>
<feature type="domain" description="Clr5" evidence="2">
    <location>
        <begin position="130"/>
        <end position="182"/>
    </location>
</feature>
<organism evidence="3 4">
    <name type="scientific">Thelonectria olida</name>
    <dbReference type="NCBI Taxonomy" id="1576542"/>
    <lineage>
        <taxon>Eukaryota</taxon>
        <taxon>Fungi</taxon>
        <taxon>Dikarya</taxon>
        <taxon>Ascomycota</taxon>
        <taxon>Pezizomycotina</taxon>
        <taxon>Sordariomycetes</taxon>
        <taxon>Hypocreomycetidae</taxon>
        <taxon>Hypocreales</taxon>
        <taxon>Nectriaceae</taxon>
        <taxon>Thelonectria</taxon>
    </lineage>
</organism>
<sequence>MSLDWNSDVITGLGNECIDPNVTGLDFDWSLQDVSWIDQEPGVGEGAGPCPEGEANDPDGNLPSEPLFNFLNFGLPLDPPIPPSDQQGGPAPPNNASEIEPDISTANEATGIHSMAASSNRKTKGRCPSAAAWSAQKANIKKLYIDDQETLDTTMKIMRETFNFHATRQMYKDKFSEWGFMKNVPRRLVGKLNRIANEREPKKTEFQFGPKTWTAEEIRRKCAGPNQGHVALPDGALHEMKSDAQKSLDDGRITQAIEGLREVVGGFANVLSPTHSFTVDAIYELSQLLAENAHMNEADSILNWLSSSMVKRSGLQDQKTVLHYVRVIHFLKSWSRHEDATVLMFRITEDWGSSTASHVPSIPSSKSGFATPTSFQNSDLKALVLEPQDEHETQAQLGLVEILLSSKVDSSINIEGTLQKLIESCSSRQLSRLNIQAHCCLARFYHEIRNTVKAMETLDQGLEIIEQCLTSRNDLPGLLLRRCRDLAFQYQYLNRTSKCDEALEIIAQILDRKATCSPSQHTAINFAISVGLQWQKGSSWEAAEPWFERAMAMSIRCRGSSHNQTLRLENALEKRQYEKAAGDLLESPQDLDIW</sequence>
<dbReference type="SUPFAM" id="SSF48452">
    <property type="entry name" value="TPR-like"/>
    <property type="match status" value="1"/>
</dbReference>
<dbReference type="Proteomes" id="UP000777438">
    <property type="component" value="Unassembled WGS sequence"/>
</dbReference>
<keyword evidence="4" id="KW-1185">Reference proteome</keyword>
<dbReference type="Pfam" id="PF14420">
    <property type="entry name" value="Clr5"/>
    <property type="match status" value="1"/>
</dbReference>
<gene>
    <name evidence="3" type="ORF">B0T10DRAFT_566840</name>
</gene>
<dbReference type="PANTHER" id="PTHR38788">
    <property type="entry name" value="CLR5 DOMAIN-CONTAINING PROTEIN"/>
    <property type="match status" value="1"/>
</dbReference>
<proteinExistence type="predicted"/>
<evidence type="ECO:0000256" key="1">
    <source>
        <dbReference type="SAM" id="MobiDB-lite"/>
    </source>
</evidence>
<name>A0A9P9AK71_9HYPO</name>
<dbReference type="AlphaFoldDB" id="A0A9P9AK71"/>